<proteinExistence type="predicted"/>
<dbReference type="EMBL" id="GBXM01050398">
    <property type="protein sequence ID" value="JAH58179.1"/>
    <property type="molecule type" value="Transcribed_RNA"/>
</dbReference>
<accession>A0A0E9TWW3</accession>
<protein>
    <submittedName>
        <fullName evidence="1">Uncharacterized protein</fullName>
    </submittedName>
</protein>
<reference evidence="1" key="1">
    <citation type="submission" date="2014-11" db="EMBL/GenBank/DDBJ databases">
        <authorList>
            <person name="Amaro Gonzalez C."/>
        </authorList>
    </citation>
    <scope>NUCLEOTIDE SEQUENCE</scope>
</reference>
<evidence type="ECO:0000313" key="1">
    <source>
        <dbReference type="EMBL" id="JAH58179.1"/>
    </source>
</evidence>
<reference evidence="1" key="2">
    <citation type="journal article" date="2015" name="Fish Shellfish Immunol.">
        <title>Early steps in the European eel (Anguilla anguilla)-Vibrio vulnificus interaction in the gills: Role of the RtxA13 toxin.</title>
        <authorList>
            <person name="Callol A."/>
            <person name="Pajuelo D."/>
            <person name="Ebbesson L."/>
            <person name="Teles M."/>
            <person name="MacKenzie S."/>
            <person name="Amaro C."/>
        </authorList>
    </citation>
    <scope>NUCLEOTIDE SEQUENCE</scope>
</reference>
<organism evidence="1">
    <name type="scientific">Anguilla anguilla</name>
    <name type="common">European freshwater eel</name>
    <name type="synonym">Muraena anguilla</name>
    <dbReference type="NCBI Taxonomy" id="7936"/>
    <lineage>
        <taxon>Eukaryota</taxon>
        <taxon>Metazoa</taxon>
        <taxon>Chordata</taxon>
        <taxon>Craniata</taxon>
        <taxon>Vertebrata</taxon>
        <taxon>Euteleostomi</taxon>
        <taxon>Actinopterygii</taxon>
        <taxon>Neopterygii</taxon>
        <taxon>Teleostei</taxon>
        <taxon>Anguilliformes</taxon>
        <taxon>Anguillidae</taxon>
        <taxon>Anguilla</taxon>
    </lineage>
</organism>
<sequence>MNRPNALRMKVQDGA</sequence>
<name>A0A0E9TWW3_ANGAN</name>